<evidence type="ECO:0000256" key="1">
    <source>
        <dbReference type="SAM" id="MobiDB-lite"/>
    </source>
</evidence>
<gene>
    <name evidence="2" type="ORF">Pmani_017910</name>
</gene>
<sequence length="80" mass="9027">MVRRYTIDLPHPLYPTTTTTTRPGRPQVGKEGWQVWVDTTRRRGEDMDFGCLGPGEIDLSWGEGRRGVVVVQEPSGWVGE</sequence>
<keyword evidence="3" id="KW-1185">Reference proteome</keyword>
<name>A0AAE1U9B5_9EUCA</name>
<evidence type="ECO:0000313" key="2">
    <source>
        <dbReference type="EMBL" id="KAK4310519.1"/>
    </source>
</evidence>
<dbReference type="EMBL" id="JAWZYT010001628">
    <property type="protein sequence ID" value="KAK4310519.1"/>
    <property type="molecule type" value="Genomic_DNA"/>
</dbReference>
<protein>
    <submittedName>
        <fullName evidence="2">Uncharacterized protein</fullName>
    </submittedName>
</protein>
<feature type="region of interest" description="Disordered" evidence="1">
    <location>
        <begin position="10"/>
        <end position="29"/>
    </location>
</feature>
<dbReference type="Proteomes" id="UP001292094">
    <property type="component" value="Unassembled WGS sequence"/>
</dbReference>
<proteinExistence type="predicted"/>
<reference evidence="2" key="1">
    <citation type="submission" date="2023-11" db="EMBL/GenBank/DDBJ databases">
        <title>Genome assemblies of two species of porcelain crab, Petrolisthes cinctipes and Petrolisthes manimaculis (Anomura: Porcellanidae).</title>
        <authorList>
            <person name="Angst P."/>
        </authorList>
    </citation>
    <scope>NUCLEOTIDE SEQUENCE</scope>
    <source>
        <strain evidence="2">PB745_02</strain>
        <tissue evidence="2">Gill</tissue>
    </source>
</reference>
<accession>A0AAE1U9B5</accession>
<organism evidence="2 3">
    <name type="scientific">Petrolisthes manimaculis</name>
    <dbReference type="NCBI Taxonomy" id="1843537"/>
    <lineage>
        <taxon>Eukaryota</taxon>
        <taxon>Metazoa</taxon>
        <taxon>Ecdysozoa</taxon>
        <taxon>Arthropoda</taxon>
        <taxon>Crustacea</taxon>
        <taxon>Multicrustacea</taxon>
        <taxon>Malacostraca</taxon>
        <taxon>Eumalacostraca</taxon>
        <taxon>Eucarida</taxon>
        <taxon>Decapoda</taxon>
        <taxon>Pleocyemata</taxon>
        <taxon>Anomura</taxon>
        <taxon>Galatheoidea</taxon>
        <taxon>Porcellanidae</taxon>
        <taxon>Petrolisthes</taxon>
    </lineage>
</organism>
<evidence type="ECO:0000313" key="3">
    <source>
        <dbReference type="Proteomes" id="UP001292094"/>
    </source>
</evidence>
<comment type="caution">
    <text evidence="2">The sequence shown here is derived from an EMBL/GenBank/DDBJ whole genome shotgun (WGS) entry which is preliminary data.</text>
</comment>
<dbReference type="AlphaFoldDB" id="A0AAE1U9B5"/>